<dbReference type="PANTHER" id="PTHR43065">
    <property type="entry name" value="SENSOR HISTIDINE KINASE"/>
    <property type="match status" value="1"/>
</dbReference>
<dbReference type="GO" id="GO:0016301">
    <property type="term" value="F:kinase activity"/>
    <property type="evidence" value="ECO:0007669"/>
    <property type="project" value="UniProtKB-KW"/>
</dbReference>
<evidence type="ECO:0000256" key="3">
    <source>
        <dbReference type="ARBA" id="ARBA00022741"/>
    </source>
</evidence>
<dbReference type="GO" id="GO:0005524">
    <property type="term" value="F:ATP binding"/>
    <property type="evidence" value="ECO:0007669"/>
    <property type="project" value="UniProtKB-KW"/>
</dbReference>
<evidence type="ECO:0000256" key="6">
    <source>
        <dbReference type="ARBA" id="ARBA00023012"/>
    </source>
</evidence>
<evidence type="ECO:0000313" key="8">
    <source>
        <dbReference type="EMBL" id="SJZ91088.1"/>
    </source>
</evidence>
<protein>
    <submittedName>
        <fullName evidence="8">Histidine kinase-, DNA gyrase B-, and HSP90-like ATPase</fullName>
    </submittedName>
</protein>
<reference evidence="9" key="1">
    <citation type="submission" date="2017-02" db="EMBL/GenBank/DDBJ databases">
        <authorList>
            <person name="Varghese N."/>
            <person name="Submissions S."/>
        </authorList>
    </citation>
    <scope>NUCLEOTIDE SEQUENCE [LARGE SCALE GENOMIC DNA]</scope>
    <source>
        <strain evidence="9">ATCC 25662</strain>
    </source>
</reference>
<keyword evidence="9" id="KW-1185">Reference proteome</keyword>
<feature type="domain" description="Histidine kinase" evidence="7">
    <location>
        <begin position="9"/>
        <end position="107"/>
    </location>
</feature>
<dbReference type="Pfam" id="PF02518">
    <property type="entry name" value="HATPase_c"/>
    <property type="match status" value="1"/>
</dbReference>
<keyword evidence="4 8" id="KW-0418">Kinase</keyword>
<keyword evidence="1" id="KW-0597">Phosphoprotein</keyword>
<dbReference type="EMBL" id="FUWY01000006">
    <property type="protein sequence ID" value="SJZ91088.1"/>
    <property type="molecule type" value="Genomic_DNA"/>
</dbReference>
<accession>A0A1T4PJM7</accession>
<evidence type="ECO:0000313" key="9">
    <source>
        <dbReference type="Proteomes" id="UP000243297"/>
    </source>
</evidence>
<dbReference type="GO" id="GO:0000160">
    <property type="term" value="P:phosphorelay signal transduction system"/>
    <property type="evidence" value="ECO:0007669"/>
    <property type="project" value="UniProtKB-KW"/>
</dbReference>
<keyword evidence="6" id="KW-0902">Two-component regulatory system</keyword>
<dbReference type="STRING" id="118967.SAMN02745191_2041"/>
<dbReference type="InterPro" id="IPR036890">
    <property type="entry name" value="HATPase_C_sf"/>
</dbReference>
<keyword evidence="2" id="KW-0808">Transferase</keyword>
<dbReference type="PANTHER" id="PTHR43065:SF10">
    <property type="entry name" value="PEROXIDE STRESS-ACTIVATED HISTIDINE KINASE MAK3"/>
    <property type="match status" value="1"/>
</dbReference>
<dbReference type="Proteomes" id="UP000243297">
    <property type="component" value="Unassembled WGS sequence"/>
</dbReference>
<organism evidence="8 9">
    <name type="scientific">Anaerorhabdus furcosa</name>
    <dbReference type="NCBI Taxonomy" id="118967"/>
    <lineage>
        <taxon>Bacteria</taxon>
        <taxon>Bacillati</taxon>
        <taxon>Bacillota</taxon>
        <taxon>Erysipelotrichia</taxon>
        <taxon>Erysipelotrichales</taxon>
        <taxon>Erysipelotrichaceae</taxon>
        <taxon>Anaerorhabdus</taxon>
    </lineage>
</organism>
<dbReference type="Gene3D" id="3.30.565.10">
    <property type="entry name" value="Histidine kinase-like ATPase, C-terminal domain"/>
    <property type="match status" value="1"/>
</dbReference>
<evidence type="ECO:0000256" key="4">
    <source>
        <dbReference type="ARBA" id="ARBA00022777"/>
    </source>
</evidence>
<dbReference type="OrthoDB" id="1046984at2"/>
<dbReference type="RefSeq" id="WP_078712438.1">
    <property type="nucleotide sequence ID" value="NZ_FUWY01000006.1"/>
</dbReference>
<dbReference type="AlphaFoldDB" id="A0A1T4PJM7"/>
<evidence type="ECO:0000256" key="2">
    <source>
        <dbReference type="ARBA" id="ARBA00022679"/>
    </source>
</evidence>
<dbReference type="InterPro" id="IPR003594">
    <property type="entry name" value="HATPase_dom"/>
</dbReference>
<dbReference type="SUPFAM" id="SSF55874">
    <property type="entry name" value="ATPase domain of HSP90 chaperone/DNA topoisomerase II/histidine kinase"/>
    <property type="match status" value="1"/>
</dbReference>
<keyword evidence="5" id="KW-0067">ATP-binding</keyword>
<proteinExistence type="predicted"/>
<gene>
    <name evidence="8" type="ORF">SAMN02745191_2041</name>
</gene>
<dbReference type="InterPro" id="IPR005467">
    <property type="entry name" value="His_kinase_dom"/>
</dbReference>
<evidence type="ECO:0000256" key="5">
    <source>
        <dbReference type="ARBA" id="ARBA00022840"/>
    </source>
</evidence>
<keyword evidence="3" id="KW-0547">Nucleotide-binding</keyword>
<dbReference type="SMART" id="SM00387">
    <property type="entry name" value="HATPase_c"/>
    <property type="match status" value="1"/>
</dbReference>
<evidence type="ECO:0000259" key="7">
    <source>
        <dbReference type="PROSITE" id="PS50109"/>
    </source>
</evidence>
<dbReference type="PROSITE" id="PS50109">
    <property type="entry name" value="HIS_KIN"/>
    <property type="match status" value="1"/>
</dbReference>
<name>A0A1T4PJM7_9FIRM</name>
<sequence length="184" mass="21190">MMQDCAMQILELIMNSIHADSTYIVISIQDSVKKNEYKFTVEDNGKGMNEETVQKVTSPFLTSRTTRRVGLGVAFMKGLTEQCNGTFKIESKLNHGTVIIATVQRDHWDTPTLGDLGEMMMCSIQANEKIDYYFTYETDTQKFVFESREVKEKIEGVRITEPDILLWIREYINQGIQLAKENRI</sequence>
<evidence type="ECO:0000256" key="1">
    <source>
        <dbReference type="ARBA" id="ARBA00022553"/>
    </source>
</evidence>